<proteinExistence type="predicted"/>
<dbReference type="Pfam" id="PF13508">
    <property type="entry name" value="Acetyltransf_7"/>
    <property type="match status" value="1"/>
</dbReference>
<dbReference type="InterPro" id="IPR000182">
    <property type="entry name" value="GNAT_dom"/>
</dbReference>
<sequence length="149" mass="17057">MLIIAPLDPFTASFDSLLEESKLEGQRMLVRLRDNWHSGVNRFALPGERLNGVFCLDDHHQRRLVATGGRNIDPYSHQQRAGRIRHLYVTHALRRQGIGQLLMAHLIDGASLYFNYLNTHAPQAAYAFYQRLGFEPVSGDESVTHRLMF</sequence>
<dbReference type="SUPFAM" id="SSF55729">
    <property type="entry name" value="Acyl-CoA N-acyltransferases (Nat)"/>
    <property type="match status" value="1"/>
</dbReference>
<dbReference type="Proteomes" id="UP000627464">
    <property type="component" value="Unassembled WGS sequence"/>
</dbReference>
<dbReference type="PROSITE" id="PS51186">
    <property type="entry name" value="GNAT"/>
    <property type="match status" value="1"/>
</dbReference>
<protein>
    <submittedName>
        <fullName evidence="2">N-acetyltransferase GCN5</fullName>
    </submittedName>
</protein>
<gene>
    <name evidence="2" type="ORF">GCM10011328_36910</name>
</gene>
<dbReference type="EMBL" id="BMFZ01000012">
    <property type="protein sequence ID" value="GGA58071.1"/>
    <property type="molecule type" value="Genomic_DNA"/>
</dbReference>
<dbReference type="InterPro" id="IPR016181">
    <property type="entry name" value="Acyl_CoA_acyltransferase"/>
</dbReference>
<evidence type="ECO:0000313" key="3">
    <source>
        <dbReference type="Proteomes" id="UP000627464"/>
    </source>
</evidence>
<organism evidence="2 3">
    <name type="scientific">Hafnia psychrotolerans</name>
    <dbReference type="NCBI Taxonomy" id="1477018"/>
    <lineage>
        <taxon>Bacteria</taxon>
        <taxon>Pseudomonadati</taxon>
        <taxon>Pseudomonadota</taxon>
        <taxon>Gammaproteobacteria</taxon>
        <taxon>Enterobacterales</taxon>
        <taxon>Hafniaceae</taxon>
        <taxon>Hafnia</taxon>
    </lineage>
</organism>
<dbReference type="CDD" id="cd04301">
    <property type="entry name" value="NAT_SF"/>
    <property type="match status" value="1"/>
</dbReference>
<feature type="domain" description="N-acetyltransferase" evidence="1">
    <location>
        <begin position="2"/>
        <end position="149"/>
    </location>
</feature>
<keyword evidence="3" id="KW-1185">Reference proteome</keyword>
<evidence type="ECO:0000259" key="1">
    <source>
        <dbReference type="PROSITE" id="PS51186"/>
    </source>
</evidence>
<dbReference type="RefSeq" id="WP_188475000.1">
    <property type="nucleotide sequence ID" value="NZ_BMFZ01000012.1"/>
</dbReference>
<name>A0ABQ1H648_9GAMM</name>
<evidence type="ECO:0000313" key="2">
    <source>
        <dbReference type="EMBL" id="GGA58071.1"/>
    </source>
</evidence>
<comment type="caution">
    <text evidence="2">The sequence shown here is derived from an EMBL/GenBank/DDBJ whole genome shotgun (WGS) entry which is preliminary data.</text>
</comment>
<reference evidence="3" key="1">
    <citation type="journal article" date="2019" name="Int. J. Syst. Evol. Microbiol.">
        <title>The Global Catalogue of Microorganisms (GCM) 10K type strain sequencing project: providing services to taxonomists for standard genome sequencing and annotation.</title>
        <authorList>
            <consortium name="The Broad Institute Genomics Platform"/>
            <consortium name="The Broad Institute Genome Sequencing Center for Infectious Disease"/>
            <person name="Wu L."/>
            <person name="Ma J."/>
        </authorList>
    </citation>
    <scope>NUCLEOTIDE SEQUENCE [LARGE SCALE GENOMIC DNA]</scope>
    <source>
        <strain evidence="3">CGMCC 1.12806</strain>
    </source>
</reference>
<dbReference type="Gene3D" id="3.40.630.30">
    <property type="match status" value="1"/>
</dbReference>
<accession>A0ABQ1H648</accession>